<evidence type="ECO:0000259" key="2">
    <source>
        <dbReference type="Pfam" id="PF09994"/>
    </source>
</evidence>
<dbReference type="Pfam" id="PF09994">
    <property type="entry name" value="T6SS_Tle1-like_cat"/>
    <property type="match status" value="1"/>
</dbReference>
<dbReference type="OrthoDB" id="3057168at2759"/>
<accession>A0A8H3G4M0</accession>
<dbReference type="EMBL" id="CAJPDT010000105">
    <property type="protein sequence ID" value="CAF9938111.1"/>
    <property type="molecule type" value="Genomic_DNA"/>
</dbReference>
<dbReference type="Proteomes" id="UP000664534">
    <property type="component" value="Unassembled WGS sequence"/>
</dbReference>
<evidence type="ECO:0000313" key="4">
    <source>
        <dbReference type="Proteomes" id="UP000664534"/>
    </source>
</evidence>
<protein>
    <recommendedName>
        <fullName evidence="2">T6SS Phospholipase effector Tle1-like catalytic domain-containing protein</fullName>
    </recommendedName>
</protein>
<keyword evidence="4" id="KW-1185">Reference proteome</keyword>
<comment type="caution">
    <text evidence="3">The sequence shown here is derived from an EMBL/GenBank/DDBJ whole genome shotgun (WGS) entry which is preliminary data.</text>
</comment>
<name>A0A8H3G4M0_9LECA</name>
<gene>
    <name evidence="3" type="ORF">IMSHALPRED_000668</name>
</gene>
<feature type="domain" description="T6SS Phospholipase effector Tle1-like catalytic" evidence="2">
    <location>
        <begin position="117"/>
        <end position="320"/>
    </location>
</feature>
<dbReference type="PANTHER" id="PTHR33840">
    <property type="match status" value="1"/>
</dbReference>
<organism evidence="3 4">
    <name type="scientific">Imshaugia aleurites</name>
    <dbReference type="NCBI Taxonomy" id="172621"/>
    <lineage>
        <taxon>Eukaryota</taxon>
        <taxon>Fungi</taxon>
        <taxon>Dikarya</taxon>
        <taxon>Ascomycota</taxon>
        <taxon>Pezizomycotina</taxon>
        <taxon>Lecanoromycetes</taxon>
        <taxon>OSLEUM clade</taxon>
        <taxon>Lecanoromycetidae</taxon>
        <taxon>Lecanorales</taxon>
        <taxon>Lecanorineae</taxon>
        <taxon>Parmeliaceae</taxon>
        <taxon>Imshaugia</taxon>
    </lineage>
</organism>
<sequence length="495" mass="56043">MGLSKGKLPIPSNVTRISEAIKPLSSRGVQQVVFYQAGIGSTGNILNRVIGGYSLPALFPAEGLTDYGATLGLPQKACLPIYVTLIREFSFPTYAFSVSRLVCRRSKTLSGPLTQLTFICNNYCRDDEIFLFGFSRGAFTARSIAGLIAGVGLLTKAGLPCLAEVFKDFENRENRNYRPANPDSPFPNKPSASDPKYEDELEKRDLTRLDIEIKVVGVFDTVGSLGIPRIPWLERLHLQTRSTKEYLFYDTNLNNRIQNAFQALALDEHRASFTPSVWAKPRNNATNLRQNWFPGVHQNIGGGYPDQGQSNITLAWMMAQVEPFLEFDADYILDQYDQTEAYYKKSGQKKRPWSFGEIYRSMTGVYVLGGREPRTPGLYCQVDPETGKSTGKLLRDTHEYVHPSTRSRIVLRGPGVDDEGKYDCEALDPYKLRYVDEAADRRPTAFWELRSRYKGSSPKKELPESPLWTFEKELLRESPRMFEFIYGKPQDLQQP</sequence>
<dbReference type="AlphaFoldDB" id="A0A8H3G4M0"/>
<dbReference type="PANTHER" id="PTHR33840:SF1">
    <property type="entry name" value="TLE1 PHOSPHOLIPASE DOMAIN-CONTAINING PROTEIN"/>
    <property type="match status" value="1"/>
</dbReference>
<reference evidence="3" key="1">
    <citation type="submission" date="2021-03" db="EMBL/GenBank/DDBJ databases">
        <authorList>
            <person name="Tagirdzhanova G."/>
        </authorList>
    </citation>
    <scope>NUCLEOTIDE SEQUENCE</scope>
</reference>
<feature type="region of interest" description="Disordered" evidence="1">
    <location>
        <begin position="174"/>
        <end position="199"/>
    </location>
</feature>
<evidence type="ECO:0000313" key="3">
    <source>
        <dbReference type="EMBL" id="CAF9938111.1"/>
    </source>
</evidence>
<proteinExistence type="predicted"/>
<evidence type="ECO:0000256" key="1">
    <source>
        <dbReference type="SAM" id="MobiDB-lite"/>
    </source>
</evidence>
<dbReference type="InterPro" id="IPR018712">
    <property type="entry name" value="Tle1-like_cat"/>
</dbReference>